<dbReference type="WBParaSite" id="ES5_v2.g16978.t1">
    <property type="protein sequence ID" value="ES5_v2.g16978.t1"/>
    <property type="gene ID" value="ES5_v2.g16978"/>
</dbReference>
<organism evidence="1 2">
    <name type="scientific">Panagrolaimus sp. ES5</name>
    <dbReference type="NCBI Taxonomy" id="591445"/>
    <lineage>
        <taxon>Eukaryota</taxon>
        <taxon>Metazoa</taxon>
        <taxon>Ecdysozoa</taxon>
        <taxon>Nematoda</taxon>
        <taxon>Chromadorea</taxon>
        <taxon>Rhabditida</taxon>
        <taxon>Tylenchina</taxon>
        <taxon>Panagrolaimomorpha</taxon>
        <taxon>Panagrolaimoidea</taxon>
        <taxon>Panagrolaimidae</taxon>
        <taxon>Panagrolaimus</taxon>
    </lineage>
</organism>
<reference evidence="2" key="1">
    <citation type="submission" date="2022-11" db="UniProtKB">
        <authorList>
            <consortium name="WormBaseParasite"/>
        </authorList>
    </citation>
    <scope>IDENTIFICATION</scope>
</reference>
<protein>
    <submittedName>
        <fullName evidence="2">Uncharacterized protein</fullName>
    </submittedName>
</protein>
<name>A0AC34FI04_9BILA</name>
<sequence length="107" mass="12256">MSLKVSDFTGYNDLTSAKKLNFWNKDDNKKLASNYLLNQNVFDKEKLKNSSANSSTLSLHIAAYENLFAASNEFKEEEDFKMNDEKANFVENWKNTKQVISGSVMEV</sequence>
<accession>A0AC34FI04</accession>
<dbReference type="Proteomes" id="UP000887579">
    <property type="component" value="Unplaced"/>
</dbReference>
<evidence type="ECO:0000313" key="2">
    <source>
        <dbReference type="WBParaSite" id="ES5_v2.g16978.t1"/>
    </source>
</evidence>
<proteinExistence type="predicted"/>
<evidence type="ECO:0000313" key="1">
    <source>
        <dbReference type="Proteomes" id="UP000887579"/>
    </source>
</evidence>